<dbReference type="PANTHER" id="PTHR36849">
    <property type="entry name" value="CYTOPLASMIC PROTEIN-RELATED"/>
    <property type="match status" value="1"/>
</dbReference>
<organism evidence="1 2">
    <name type="scientific">Mameliella alba</name>
    <dbReference type="NCBI Taxonomy" id="561184"/>
    <lineage>
        <taxon>Bacteria</taxon>
        <taxon>Pseudomonadati</taxon>
        <taxon>Pseudomonadota</taxon>
        <taxon>Alphaproteobacteria</taxon>
        <taxon>Rhodobacterales</taxon>
        <taxon>Roseobacteraceae</taxon>
        <taxon>Mameliella</taxon>
    </lineage>
</organism>
<dbReference type="GO" id="GO:0008168">
    <property type="term" value="F:methyltransferase activity"/>
    <property type="evidence" value="ECO:0007669"/>
    <property type="project" value="UniProtKB-KW"/>
</dbReference>
<dbReference type="Pfam" id="PF22752">
    <property type="entry name" value="DUF488-N3i"/>
    <property type="match status" value="1"/>
</dbReference>
<keyword evidence="1" id="KW-0489">Methyltransferase</keyword>
<dbReference type="InterPro" id="IPR052552">
    <property type="entry name" value="YeaO-like"/>
</dbReference>
<dbReference type="EMBL" id="JSUQ01000031">
    <property type="protein sequence ID" value="KHQ50096.1"/>
    <property type="molecule type" value="Genomic_DNA"/>
</dbReference>
<reference evidence="1 2" key="1">
    <citation type="submission" date="2014-10" db="EMBL/GenBank/DDBJ databases">
        <title>Genome sequence of Ponticoccus sp. strain UMTAT08 isolated from clonal culture of toxic dinoflagellate Alexandrium tamiyavanichii.</title>
        <authorList>
            <person name="Gan H.Y."/>
            <person name="Muhd D.-D."/>
            <person name="Mohd Noor M.E."/>
            <person name="Yeong Y.S."/>
            <person name="Usup G."/>
        </authorList>
    </citation>
    <scope>NUCLEOTIDE SEQUENCE [LARGE SCALE GENOMIC DNA]</scope>
    <source>
        <strain evidence="1 2">UMTAT08</strain>
    </source>
</reference>
<proteinExistence type="predicted"/>
<protein>
    <submittedName>
        <fullName evidence="1">Uroporphyrin-III C-methyltransferase</fullName>
    </submittedName>
</protein>
<name>A0A0B3S0K0_9RHOB</name>
<dbReference type="GO" id="GO:0032259">
    <property type="term" value="P:methylation"/>
    <property type="evidence" value="ECO:0007669"/>
    <property type="project" value="UniProtKB-KW"/>
</dbReference>
<gene>
    <name evidence="1" type="ORF">OA50_05327</name>
</gene>
<evidence type="ECO:0000313" key="2">
    <source>
        <dbReference type="Proteomes" id="UP000030960"/>
    </source>
</evidence>
<dbReference type="PATRIC" id="fig|1515334.3.peg.5339"/>
<evidence type="ECO:0000313" key="1">
    <source>
        <dbReference type="EMBL" id="KHQ50096.1"/>
    </source>
</evidence>
<comment type="caution">
    <text evidence="1">The sequence shown here is derived from an EMBL/GenBank/DDBJ whole genome shotgun (WGS) entry which is preliminary data.</text>
</comment>
<keyword evidence="1" id="KW-0808">Transferase</keyword>
<keyword evidence="2" id="KW-1185">Reference proteome</keyword>
<dbReference type="AlphaFoldDB" id="A0A0B3S0K0"/>
<accession>A0A0B3S0K0</accession>
<dbReference type="RefSeq" id="WP_043146572.1">
    <property type="nucleotide sequence ID" value="NZ_JSUQ01000031.1"/>
</dbReference>
<sequence>MAKHSDIDIARVHDEASGADRARLLVDRIWARGISKTGLGHDAWLKDIAPTTELRKWFDHDPDKWGEFRNRYLHELADNADAVDRCLAWCRAGPVTLLFAAKDREHNQAVVLRDYLKQRLKGDTT</sequence>
<dbReference type="PANTHER" id="PTHR36849:SF1">
    <property type="entry name" value="CYTOPLASMIC PROTEIN"/>
    <property type="match status" value="1"/>
</dbReference>
<dbReference type="Proteomes" id="UP000030960">
    <property type="component" value="Unassembled WGS sequence"/>
</dbReference>
<dbReference type="OrthoDB" id="9790745at2"/>